<dbReference type="Proteomes" id="UP001161247">
    <property type="component" value="Chromosome 2"/>
</dbReference>
<reference evidence="2" key="1">
    <citation type="submission" date="2023-03" db="EMBL/GenBank/DDBJ databases">
        <authorList>
            <person name="Julca I."/>
        </authorList>
    </citation>
    <scope>NUCLEOTIDE SEQUENCE</scope>
</reference>
<feature type="compositionally biased region" description="Polar residues" evidence="1">
    <location>
        <begin position="64"/>
        <end position="74"/>
    </location>
</feature>
<keyword evidence="3" id="KW-1185">Reference proteome</keyword>
<feature type="region of interest" description="Disordered" evidence="1">
    <location>
        <begin position="1"/>
        <end position="74"/>
    </location>
</feature>
<dbReference type="InterPro" id="IPR012340">
    <property type="entry name" value="NA-bd_OB-fold"/>
</dbReference>
<name>A0AAV1CHD4_OLDCO</name>
<feature type="compositionally biased region" description="Low complexity" evidence="1">
    <location>
        <begin position="40"/>
        <end position="52"/>
    </location>
</feature>
<evidence type="ECO:0000313" key="2">
    <source>
        <dbReference type="EMBL" id="CAI9094870.1"/>
    </source>
</evidence>
<protein>
    <submittedName>
        <fullName evidence="2">OLC1v1030692C1</fullName>
    </submittedName>
</protein>
<evidence type="ECO:0000256" key="1">
    <source>
        <dbReference type="SAM" id="MobiDB-lite"/>
    </source>
</evidence>
<dbReference type="SUPFAM" id="SSF50249">
    <property type="entry name" value="Nucleic acid-binding proteins"/>
    <property type="match status" value="2"/>
</dbReference>
<dbReference type="AlphaFoldDB" id="A0AAV1CHD4"/>
<organism evidence="2 3">
    <name type="scientific">Oldenlandia corymbosa var. corymbosa</name>
    <dbReference type="NCBI Taxonomy" id="529605"/>
    <lineage>
        <taxon>Eukaryota</taxon>
        <taxon>Viridiplantae</taxon>
        <taxon>Streptophyta</taxon>
        <taxon>Embryophyta</taxon>
        <taxon>Tracheophyta</taxon>
        <taxon>Spermatophyta</taxon>
        <taxon>Magnoliopsida</taxon>
        <taxon>eudicotyledons</taxon>
        <taxon>Gunneridae</taxon>
        <taxon>Pentapetalae</taxon>
        <taxon>asterids</taxon>
        <taxon>lamiids</taxon>
        <taxon>Gentianales</taxon>
        <taxon>Rubiaceae</taxon>
        <taxon>Rubioideae</taxon>
        <taxon>Spermacoceae</taxon>
        <taxon>Hedyotis-Oldenlandia complex</taxon>
        <taxon>Oldenlandia</taxon>
    </lineage>
</organism>
<accession>A0AAV1CHD4</accession>
<dbReference type="CDD" id="cd04481">
    <property type="entry name" value="RPA1_DBD_B_like"/>
    <property type="match status" value="1"/>
</dbReference>
<evidence type="ECO:0000313" key="3">
    <source>
        <dbReference type="Proteomes" id="UP001161247"/>
    </source>
</evidence>
<proteinExistence type="predicted"/>
<dbReference type="EMBL" id="OX459119">
    <property type="protein sequence ID" value="CAI9094870.1"/>
    <property type="molecule type" value="Genomic_DNA"/>
</dbReference>
<gene>
    <name evidence="2" type="ORF">OLC1_LOCUS5957</name>
</gene>
<dbReference type="Gene3D" id="2.40.50.140">
    <property type="entry name" value="Nucleic acid-binding proteins"/>
    <property type="match status" value="2"/>
</dbReference>
<sequence>MDSAQKRNIPISEGALIPSADPVVPENANDIQEVPGEAYVTPPVQTSVSSSKTPDDGSHIAIPSVNSTAQSGTPVITPPVPQLAAQRYIVDINGLVPTKTIHFNIVVRVMTIWKMYDTQNKKDVKSLELSLIDAQDLIGHIIGYSDPIVEKGKKRISVQLEDERADTLKVTLWEEHADHVLNCMNNEPEYPVVLIVQYVKCKKYYSKVSATTNLFNGRIYLNDMNIADIYEYKHKMEQEEIKSARIQKISLLSSISGYTTFEDFVRDAEMLTLSGISELDQKGFEIEDAEKNNGGNKKLSFAKSRRTDNGKAISCPKKWMCSSHGPVSAVGLKFKLQVYVVDGSGSRIATLWDRMVYNFINKSAAELIQEGNLDYPEILEEIVGRKCLFRLDVSNYNIRNNTSEISVARIATDHDIIKKYLEAVSDDQTAVSCTDETDLMLIGDDSADSPPPKKFTNAHEVLRRKTRYISAVKMDYGYDQLVSVPANIQTKGLILSSNLTAILRHVGQQIMIEVPGIRSVFANMHINKKKRCQLYGSALEEIFAAIGVFPQSKIHVVYHKSSNVLHLFNFNHDGCQRFSPDLNANIGHRYLLELNPNNSLRCVINPQYFRGIDWPLNQTVSLILDDKHKQWNFNIYTQQGEPVGFEGKMWAEFHDLYFNHLRGVNVIFIYTGQLYFRLRVFNPQGYCCDQDISVSDSSEGEVDTIDYIRSNSDQNTFNVVMNTDVIQRGRLEIPWHIVRRLDIQDYNSLIIYYDEEPVIRMGRVYLSDYPNRFIVEGDIEYMMGLKKIPTGIKLGFHIDARKAVNKEHLILEVL</sequence>